<organism evidence="7 8">
    <name type="scientific">Methylorubrum rhodinum</name>
    <dbReference type="NCBI Taxonomy" id="29428"/>
    <lineage>
        <taxon>Bacteria</taxon>
        <taxon>Pseudomonadati</taxon>
        <taxon>Pseudomonadota</taxon>
        <taxon>Alphaproteobacteria</taxon>
        <taxon>Hyphomicrobiales</taxon>
        <taxon>Methylobacteriaceae</taxon>
        <taxon>Methylorubrum</taxon>
    </lineage>
</organism>
<feature type="coiled-coil region" evidence="4">
    <location>
        <begin position="132"/>
        <end position="172"/>
    </location>
</feature>
<dbReference type="SUPFAM" id="SSF47384">
    <property type="entry name" value="Homodimeric domain of signal transducing histidine kinase"/>
    <property type="match status" value="1"/>
</dbReference>
<feature type="transmembrane region" description="Helical" evidence="5">
    <location>
        <begin position="28"/>
        <end position="53"/>
    </location>
</feature>
<accession>A0A840ZQA2</accession>
<dbReference type="GO" id="GO:0000155">
    <property type="term" value="F:phosphorelay sensor kinase activity"/>
    <property type="evidence" value="ECO:0007669"/>
    <property type="project" value="InterPro"/>
</dbReference>
<evidence type="ECO:0000256" key="2">
    <source>
        <dbReference type="ARBA" id="ARBA00012438"/>
    </source>
</evidence>
<keyword evidence="7" id="KW-0808">Transferase</keyword>
<keyword evidence="3" id="KW-0597">Phosphoprotein</keyword>
<dbReference type="Gene3D" id="1.10.287.130">
    <property type="match status" value="1"/>
</dbReference>
<dbReference type="InterPro" id="IPR036097">
    <property type="entry name" value="HisK_dim/P_sf"/>
</dbReference>
<dbReference type="SUPFAM" id="SSF55874">
    <property type="entry name" value="ATPase domain of HSP90 chaperone/DNA topoisomerase II/histidine kinase"/>
    <property type="match status" value="1"/>
</dbReference>
<proteinExistence type="predicted"/>
<comment type="catalytic activity">
    <reaction evidence="1">
        <text>ATP + protein L-histidine = ADP + protein N-phospho-L-histidine.</text>
        <dbReference type="EC" id="2.7.13.3"/>
    </reaction>
</comment>
<evidence type="ECO:0000256" key="4">
    <source>
        <dbReference type="SAM" id="Coils"/>
    </source>
</evidence>
<evidence type="ECO:0000313" key="7">
    <source>
        <dbReference type="EMBL" id="MBB5759520.1"/>
    </source>
</evidence>
<dbReference type="PRINTS" id="PR00344">
    <property type="entry name" value="BCTRLSENSOR"/>
</dbReference>
<dbReference type="SMART" id="SM00387">
    <property type="entry name" value="HATPase_c"/>
    <property type="match status" value="1"/>
</dbReference>
<dbReference type="Pfam" id="PF25487">
    <property type="entry name" value="ETR1_N"/>
    <property type="match status" value="1"/>
</dbReference>
<keyword evidence="5" id="KW-1133">Transmembrane helix</keyword>
<keyword evidence="8" id="KW-1185">Reference proteome</keyword>
<keyword evidence="7" id="KW-0418">Kinase</keyword>
<keyword evidence="5" id="KW-0472">Membrane</keyword>
<dbReference type="InterPro" id="IPR036890">
    <property type="entry name" value="HATPase_C_sf"/>
</dbReference>
<keyword evidence="4" id="KW-0175">Coiled coil</keyword>
<dbReference type="InterPro" id="IPR005467">
    <property type="entry name" value="His_kinase_dom"/>
</dbReference>
<dbReference type="PROSITE" id="PS50109">
    <property type="entry name" value="HIS_KIN"/>
    <property type="match status" value="1"/>
</dbReference>
<dbReference type="InterPro" id="IPR004358">
    <property type="entry name" value="Sig_transdc_His_kin-like_C"/>
</dbReference>
<dbReference type="PANTHER" id="PTHR43065">
    <property type="entry name" value="SENSOR HISTIDINE KINASE"/>
    <property type="match status" value="1"/>
</dbReference>
<reference evidence="7 8" key="1">
    <citation type="submission" date="2020-08" db="EMBL/GenBank/DDBJ databases">
        <title>Genomic Encyclopedia of Type Strains, Phase IV (KMG-IV): sequencing the most valuable type-strain genomes for metagenomic binning, comparative biology and taxonomic classification.</title>
        <authorList>
            <person name="Goeker M."/>
        </authorList>
    </citation>
    <scope>NUCLEOTIDE SEQUENCE [LARGE SCALE GENOMIC DNA]</scope>
    <source>
        <strain evidence="7 8">DSM 2163</strain>
    </source>
</reference>
<dbReference type="PANTHER" id="PTHR43065:SF49">
    <property type="entry name" value="HISTIDINE KINASE"/>
    <property type="match status" value="1"/>
</dbReference>
<dbReference type="AlphaFoldDB" id="A0A840ZQA2"/>
<keyword evidence="5" id="KW-0812">Transmembrane</keyword>
<evidence type="ECO:0000256" key="1">
    <source>
        <dbReference type="ARBA" id="ARBA00000085"/>
    </source>
</evidence>
<name>A0A840ZQA2_9HYPH</name>
<gene>
    <name evidence="7" type="ORF">HNR00_004254</name>
</gene>
<dbReference type="Pfam" id="PF02518">
    <property type="entry name" value="HATPase_c"/>
    <property type="match status" value="1"/>
</dbReference>
<protein>
    <recommendedName>
        <fullName evidence="2">histidine kinase</fullName>
        <ecNumber evidence="2">2.7.13.3</ecNumber>
    </recommendedName>
</protein>
<evidence type="ECO:0000256" key="3">
    <source>
        <dbReference type="ARBA" id="ARBA00022553"/>
    </source>
</evidence>
<feature type="transmembrane region" description="Helical" evidence="5">
    <location>
        <begin position="60"/>
        <end position="87"/>
    </location>
</feature>
<dbReference type="EMBL" id="JACHOP010000024">
    <property type="protein sequence ID" value="MBB5759520.1"/>
    <property type="molecule type" value="Genomic_DNA"/>
</dbReference>
<dbReference type="InterPro" id="IPR003661">
    <property type="entry name" value="HisK_dim/P_dom"/>
</dbReference>
<evidence type="ECO:0000256" key="5">
    <source>
        <dbReference type="SAM" id="Phobius"/>
    </source>
</evidence>
<dbReference type="InterPro" id="IPR058544">
    <property type="entry name" value="ETR1_N"/>
</dbReference>
<dbReference type="InterPro" id="IPR003594">
    <property type="entry name" value="HATPase_dom"/>
</dbReference>
<sequence>MLDGLRRLWEVENLSPHGICLLWRPELIWTHIVTDTLIALAYFSIPIALATFVSRRRDVVFGWVFWSFAVFITACGATHLMAIWTLYVPDYGLEAMVKIVTAAASIGTALALWHLMPRALSLPSPTQLRRANEALRARIRERDQALAALKQANDERQRAEALLRQSQKMEAVGQLTGGVAHDFNNLLSVVLVNLDRVERGLPGDSRLLAPLRDAMQGAERAASVTHKLLAFARKHPLSPVSTDVNARIGSFAELLRGTIGAKIRLVTDFAPGLAPLDIDPNQLENAILNLAVNARDAMMPEGGTLTIRTRPLDGGAGAGEGAGEGVCVEVSDTGAGMPPEVAARAFEPFFTTKPLGQGTGLGLSQVLGFAEQSGGSAAILAGRASGRERGTTVRLSFPAAPRSAPAAAVAEPAAPSGLDFGPGFAVAG</sequence>
<dbReference type="RefSeq" id="WP_183572655.1">
    <property type="nucleotide sequence ID" value="NZ_JACHOP010000024.1"/>
</dbReference>
<dbReference type="EC" id="2.7.13.3" evidence="2"/>
<comment type="caution">
    <text evidence="7">The sequence shown here is derived from an EMBL/GenBank/DDBJ whole genome shotgun (WGS) entry which is preliminary data.</text>
</comment>
<evidence type="ECO:0000313" key="8">
    <source>
        <dbReference type="Proteomes" id="UP000583454"/>
    </source>
</evidence>
<dbReference type="CDD" id="cd00082">
    <property type="entry name" value="HisKA"/>
    <property type="match status" value="1"/>
</dbReference>
<dbReference type="Proteomes" id="UP000583454">
    <property type="component" value="Unassembled WGS sequence"/>
</dbReference>
<feature type="domain" description="Histidine kinase" evidence="6">
    <location>
        <begin position="178"/>
        <end position="401"/>
    </location>
</feature>
<dbReference type="Gene3D" id="3.30.565.10">
    <property type="entry name" value="Histidine kinase-like ATPase, C-terminal domain"/>
    <property type="match status" value="1"/>
</dbReference>
<evidence type="ECO:0000259" key="6">
    <source>
        <dbReference type="PROSITE" id="PS50109"/>
    </source>
</evidence>